<sequence length="229" mass="26117">MRINKYLAHKGVATRTGVDELITHSKVLINGKLAKLGDKVLETDVVEVRGVHHKKKLVYFAYNKPKGVVSTNPQGNEKSIPPMSDIGVKVFPIGRLDKESHGLLILTNDGRITDRLLNPIYEHQKEYVVEVDRRFTPGFQKNMQEGVKLSDGKTKPAQVNRMNDTTFSLVLTEGRNRQIRRMTEKLGYTVRDLNRTRIQNIELAKLPPNSHREIIGEELKTFLISLRLQ</sequence>
<dbReference type="InterPro" id="IPR000748">
    <property type="entry name" value="PsdUridine_synth_RsuA/RluB/E/F"/>
</dbReference>
<dbReference type="NCBIfam" id="TIGR00093">
    <property type="entry name" value="pseudouridine synthase"/>
    <property type="match status" value="1"/>
</dbReference>
<dbReference type="Pfam" id="PF01479">
    <property type="entry name" value="S4"/>
    <property type="match status" value="1"/>
</dbReference>
<evidence type="ECO:0000313" key="6">
    <source>
        <dbReference type="EMBL" id="OHA93954.1"/>
    </source>
</evidence>
<keyword evidence="3" id="KW-0694">RNA-binding</keyword>
<dbReference type="InterPro" id="IPR020103">
    <property type="entry name" value="PsdUridine_synth_cat_dom_sf"/>
</dbReference>
<comment type="caution">
    <text evidence="6">The sequence shown here is derived from an EMBL/GenBank/DDBJ whole genome shotgun (WGS) entry which is preliminary data.</text>
</comment>
<keyword evidence="2 4" id="KW-0413">Isomerase</keyword>
<dbReference type="CDD" id="cd00165">
    <property type="entry name" value="S4"/>
    <property type="match status" value="1"/>
</dbReference>
<organism evidence="6 7">
    <name type="scientific">Candidatus Zambryskibacteria bacterium RIFCSPHIGHO2_02_38_10.5</name>
    <dbReference type="NCBI Taxonomy" id="1802742"/>
    <lineage>
        <taxon>Bacteria</taxon>
        <taxon>Candidatus Zambryskiibacteriota</taxon>
    </lineage>
</organism>
<dbReference type="Gene3D" id="3.10.290.10">
    <property type="entry name" value="RNA-binding S4 domain"/>
    <property type="match status" value="1"/>
</dbReference>
<dbReference type="InterPro" id="IPR050343">
    <property type="entry name" value="RsuA_PseudoU_synthase"/>
</dbReference>
<dbReference type="InterPro" id="IPR020094">
    <property type="entry name" value="TruA/RsuA/RluB/E/F_N"/>
</dbReference>
<dbReference type="GO" id="GO:0120159">
    <property type="term" value="F:rRNA pseudouridine synthase activity"/>
    <property type="evidence" value="ECO:0007669"/>
    <property type="project" value="UniProtKB-ARBA"/>
</dbReference>
<dbReference type="AlphaFoldDB" id="A0A1G2T9K2"/>
<dbReference type="Pfam" id="PF00849">
    <property type="entry name" value="PseudoU_synth_2"/>
    <property type="match status" value="1"/>
</dbReference>
<reference evidence="6 7" key="1">
    <citation type="journal article" date="2016" name="Nat. Commun.">
        <title>Thousands of microbial genomes shed light on interconnected biogeochemical processes in an aquifer system.</title>
        <authorList>
            <person name="Anantharaman K."/>
            <person name="Brown C.T."/>
            <person name="Hug L.A."/>
            <person name="Sharon I."/>
            <person name="Castelle C.J."/>
            <person name="Probst A.J."/>
            <person name="Thomas B.C."/>
            <person name="Singh A."/>
            <person name="Wilkins M.J."/>
            <person name="Karaoz U."/>
            <person name="Brodie E.L."/>
            <person name="Williams K.H."/>
            <person name="Hubbard S.S."/>
            <person name="Banfield J.F."/>
        </authorList>
    </citation>
    <scope>NUCLEOTIDE SEQUENCE [LARGE SCALE GENOMIC DNA]</scope>
</reference>
<dbReference type="Gene3D" id="3.30.70.1560">
    <property type="entry name" value="Alpha-L RNA-binding motif"/>
    <property type="match status" value="1"/>
</dbReference>
<dbReference type="GO" id="GO:0000455">
    <property type="term" value="P:enzyme-directed rRNA pseudouridine synthesis"/>
    <property type="evidence" value="ECO:0007669"/>
    <property type="project" value="UniProtKB-ARBA"/>
</dbReference>
<gene>
    <name evidence="6" type="ORF">A2W58_00990</name>
</gene>
<dbReference type="InterPro" id="IPR042092">
    <property type="entry name" value="PsdUridine_s_RsuA/RluB/E/F_cat"/>
</dbReference>
<dbReference type="PROSITE" id="PS01149">
    <property type="entry name" value="PSI_RSU"/>
    <property type="match status" value="1"/>
</dbReference>
<dbReference type="Proteomes" id="UP000179264">
    <property type="component" value="Unassembled WGS sequence"/>
</dbReference>
<dbReference type="InterPro" id="IPR036986">
    <property type="entry name" value="S4_RNA-bd_sf"/>
</dbReference>
<dbReference type="PROSITE" id="PS50889">
    <property type="entry name" value="S4"/>
    <property type="match status" value="1"/>
</dbReference>
<dbReference type="SUPFAM" id="SSF55174">
    <property type="entry name" value="Alpha-L RNA-binding motif"/>
    <property type="match status" value="1"/>
</dbReference>
<feature type="domain" description="RNA-binding S4" evidence="5">
    <location>
        <begin position="1"/>
        <end position="63"/>
    </location>
</feature>
<dbReference type="Gene3D" id="3.30.70.580">
    <property type="entry name" value="Pseudouridine synthase I, catalytic domain, N-terminal subdomain"/>
    <property type="match status" value="1"/>
</dbReference>
<dbReference type="InterPro" id="IPR002942">
    <property type="entry name" value="S4_RNA-bd"/>
</dbReference>
<dbReference type="EC" id="5.4.99.-" evidence="4"/>
<name>A0A1G2T9K2_9BACT</name>
<evidence type="ECO:0000256" key="1">
    <source>
        <dbReference type="ARBA" id="ARBA00008348"/>
    </source>
</evidence>
<dbReference type="SMART" id="SM00363">
    <property type="entry name" value="S4"/>
    <property type="match status" value="1"/>
</dbReference>
<accession>A0A1G2T9K2</accession>
<evidence type="ECO:0000256" key="4">
    <source>
        <dbReference type="RuleBase" id="RU003887"/>
    </source>
</evidence>
<evidence type="ECO:0000256" key="3">
    <source>
        <dbReference type="PROSITE-ProRule" id="PRU00182"/>
    </source>
</evidence>
<dbReference type="SUPFAM" id="SSF55120">
    <property type="entry name" value="Pseudouridine synthase"/>
    <property type="match status" value="1"/>
</dbReference>
<evidence type="ECO:0000256" key="2">
    <source>
        <dbReference type="ARBA" id="ARBA00023235"/>
    </source>
</evidence>
<dbReference type="PANTHER" id="PTHR47683">
    <property type="entry name" value="PSEUDOURIDINE SYNTHASE FAMILY PROTEIN-RELATED"/>
    <property type="match status" value="1"/>
</dbReference>
<dbReference type="PANTHER" id="PTHR47683:SF2">
    <property type="entry name" value="RNA-BINDING S4 DOMAIN-CONTAINING PROTEIN"/>
    <property type="match status" value="1"/>
</dbReference>
<dbReference type="InterPro" id="IPR018496">
    <property type="entry name" value="PsdUridine_synth_RsuA/RluB_CS"/>
</dbReference>
<dbReference type="GO" id="GO:0003723">
    <property type="term" value="F:RNA binding"/>
    <property type="evidence" value="ECO:0007669"/>
    <property type="project" value="UniProtKB-KW"/>
</dbReference>
<dbReference type="EMBL" id="MHVL01000005">
    <property type="protein sequence ID" value="OHA93954.1"/>
    <property type="molecule type" value="Genomic_DNA"/>
</dbReference>
<evidence type="ECO:0000259" key="5">
    <source>
        <dbReference type="SMART" id="SM00363"/>
    </source>
</evidence>
<comment type="similarity">
    <text evidence="1 4">Belongs to the pseudouridine synthase RsuA family.</text>
</comment>
<dbReference type="InterPro" id="IPR006145">
    <property type="entry name" value="PsdUridine_synth_RsuA/RluA"/>
</dbReference>
<protein>
    <recommendedName>
        <fullName evidence="4">Pseudouridine synthase</fullName>
        <ecNumber evidence="4">5.4.99.-</ecNumber>
    </recommendedName>
</protein>
<evidence type="ECO:0000313" key="7">
    <source>
        <dbReference type="Proteomes" id="UP000179264"/>
    </source>
</evidence>
<proteinExistence type="inferred from homology"/>